<dbReference type="InterPro" id="IPR027417">
    <property type="entry name" value="P-loop_NTPase"/>
</dbReference>
<proteinExistence type="predicted"/>
<accession>A0A432W2C8</accession>
<evidence type="ECO:0000313" key="1">
    <source>
        <dbReference type="EMBL" id="RUO23380.1"/>
    </source>
</evidence>
<dbReference type="RefSeq" id="WP_126764977.1">
    <property type="nucleotide sequence ID" value="NZ_PIPJ01000001.1"/>
</dbReference>
<reference evidence="2" key="1">
    <citation type="journal article" date="2018" name="Front. Microbiol.">
        <title>Genome-Based Analysis Reveals the Taxonomy and Diversity of the Family Idiomarinaceae.</title>
        <authorList>
            <person name="Liu Y."/>
            <person name="Lai Q."/>
            <person name="Shao Z."/>
        </authorList>
    </citation>
    <scope>NUCLEOTIDE SEQUENCE [LARGE SCALE GENOMIC DNA]</scope>
    <source>
        <strain evidence="2">GBPy7</strain>
    </source>
</reference>
<protein>
    <recommendedName>
        <fullName evidence="3">SOS-response cell division inhibitor</fullName>
    </recommendedName>
</protein>
<comment type="caution">
    <text evidence="1">The sequence shown here is derived from an EMBL/GenBank/DDBJ whole genome shotgun (WGS) entry which is preliminary data.</text>
</comment>
<keyword evidence="2" id="KW-1185">Reference proteome</keyword>
<name>A0A432W2C8_9GAMM</name>
<dbReference type="Gene3D" id="3.40.50.300">
    <property type="entry name" value="P-loop containing nucleotide triphosphate hydrolases"/>
    <property type="match status" value="1"/>
</dbReference>
<dbReference type="SUPFAM" id="SSF52540">
    <property type="entry name" value="P-loop containing nucleoside triphosphate hydrolases"/>
    <property type="match status" value="1"/>
</dbReference>
<evidence type="ECO:0008006" key="3">
    <source>
        <dbReference type="Google" id="ProtNLM"/>
    </source>
</evidence>
<evidence type="ECO:0000313" key="2">
    <source>
        <dbReference type="Proteomes" id="UP000288395"/>
    </source>
</evidence>
<dbReference type="AlphaFoldDB" id="A0A432W2C8"/>
<dbReference type="EMBL" id="PIPJ01000001">
    <property type="protein sequence ID" value="RUO23380.1"/>
    <property type="molecule type" value="Genomic_DNA"/>
</dbReference>
<gene>
    <name evidence="1" type="ORF">CWE08_01650</name>
</gene>
<dbReference type="OrthoDB" id="6239438at2"/>
<organism evidence="1 2">
    <name type="scientific">Aliidiomarina iranensis</name>
    <dbReference type="NCBI Taxonomy" id="1434071"/>
    <lineage>
        <taxon>Bacteria</taxon>
        <taxon>Pseudomonadati</taxon>
        <taxon>Pseudomonadota</taxon>
        <taxon>Gammaproteobacteria</taxon>
        <taxon>Alteromonadales</taxon>
        <taxon>Idiomarinaceae</taxon>
        <taxon>Aliidiomarina</taxon>
    </lineage>
</organism>
<sequence>MNHSSLSRCYAHPGVWGHENITSQQNVNAEQNLHSQLWVTLNTMSKRDDQWITVIGKAPRTLIAQLIASGVRPDRIRRVSTSNNEEALWATEQALLINNSQLVIAWLNPCAGREKQRLQLLAKASSAISFLFTPDNFPAAIH</sequence>
<dbReference type="Proteomes" id="UP000288395">
    <property type="component" value="Unassembled WGS sequence"/>
</dbReference>